<dbReference type="Pfam" id="PF05657">
    <property type="entry name" value="DUF806"/>
    <property type="match status" value="1"/>
</dbReference>
<name>A0A660DZS5_9LACO</name>
<sequence length="126" mass="14179">MLLPVSQVASLVNALNLTWLDKVYLNAIPNEDLDNTDLTVMLLQETDSSPAYLANNTFKGLAMGVEIQIFYKVDLDDDFNPLETEIALMKSFKQAGWLIVSSQHHTTDPDTNQITKTIYVTKNEMI</sequence>
<gene>
    <name evidence="1" type="ORF">MUDAN_MDHGFNIF_03309</name>
</gene>
<dbReference type="Proteomes" id="UP000289996">
    <property type="component" value="Unassembled WGS sequence"/>
</dbReference>
<reference evidence="1 2" key="1">
    <citation type="submission" date="2018-11" db="EMBL/GenBank/DDBJ databases">
        <authorList>
            <person name="Wuyts S."/>
        </authorList>
    </citation>
    <scope>NUCLEOTIDE SEQUENCE [LARGE SCALE GENOMIC DNA]</scope>
    <source>
        <strain evidence="1">Lactobacillus mudanjiangensis AMBF249</strain>
    </source>
</reference>
<protein>
    <submittedName>
        <fullName evidence="1">Uncharacterized protein</fullName>
    </submittedName>
</protein>
<dbReference type="RefSeq" id="WP_130851910.1">
    <property type="nucleotide sequence ID" value="NZ_UYIG01000126.1"/>
</dbReference>
<dbReference type="InterPro" id="IPR008524">
    <property type="entry name" value="DUF806"/>
</dbReference>
<dbReference type="EMBL" id="UYIG01000126">
    <property type="protein sequence ID" value="VDG28909.1"/>
    <property type="molecule type" value="Genomic_DNA"/>
</dbReference>
<organism evidence="1 2">
    <name type="scientific">Lactiplantibacillus mudanjiangensis</name>
    <dbReference type="NCBI Taxonomy" id="1296538"/>
    <lineage>
        <taxon>Bacteria</taxon>
        <taxon>Bacillati</taxon>
        <taxon>Bacillota</taxon>
        <taxon>Bacilli</taxon>
        <taxon>Lactobacillales</taxon>
        <taxon>Lactobacillaceae</taxon>
        <taxon>Lactiplantibacillus</taxon>
    </lineage>
</organism>
<keyword evidence="2" id="KW-1185">Reference proteome</keyword>
<dbReference type="OrthoDB" id="2292483at2"/>
<dbReference type="AlphaFoldDB" id="A0A660DZS5"/>
<proteinExistence type="predicted"/>
<evidence type="ECO:0000313" key="1">
    <source>
        <dbReference type="EMBL" id="VDG28909.1"/>
    </source>
</evidence>
<evidence type="ECO:0000313" key="2">
    <source>
        <dbReference type="Proteomes" id="UP000289996"/>
    </source>
</evidence>
<accession>A0A660DZS5</accession>